<dbReference type="Gene3D" id="3.80.10.10">
    <property type="entry name" value="Ribonuclease Inhibitor"/>
    <property type="match status" value="1"/>
</dbReference>
<dbReference type="AlphaFoldDB" id="A0AAD7DA53"/>
<accession>A0AAD7DA53</accession>
<dbReference type="InterPro" id="IPR032675">
    <property type="entry name" value="LRR_dom_sf"/>
</dbReference>
<dbReference type="EMBL" id="JARKIE010000094">
    <property type="protein sequence ID" value="KAJ7686695.1"/>
    <property type="molecule type" value="Genomic_DNA"/>
</dbReference>
<evidence type="ECO:0000313" key="2">
    <source>
        <dbReference type="Proteomes" id="UP001221757"/>
    </source>
</evidence>
<evidence type="ECO:0008006" key="3">
    <source>
        <dbReference type="Google" id="ProtNLM"/>
    </source>
</evidence>
<proteinExistence type="predicted"/>
<dbReference type="Proteomes" id="UP001221757">
    <property type="component" value="Unassembled WGS sequence"/>
</dbReference>
<sequence>MIPSEIQSDLDPLEFGRPGPKAFLPFLYLLYQYQNTPPNHVFDSVTPISRLSGQAQFSDLMDHNGPTPPLSPPKISIAPKIPPELWSQAFAFLHRHEDIASCALVSRSLSGLAQANLFREIDLGGRLPLDNGRIQGKFRRLDAVLADSPHLKRHVRSICVRLDLSVLTEIKNIFPGLVGLQRVRMIGHRMQLGPSVPNDVIECSHLLLALPSVSHVELFSVTFKDAASMSCLFSRCSPGLRALSLHNVRVSQTTERKTPVVDVASNLELVPFNLTHLSLVNSDSGDINKWLTQSPERFNLHQLVELELRSHHNVRATMEAILAVASASIKRLTIAASSMYDGGVNLSRGGEIDLRTLPQLTYLAIHVASEVGLLFPEPTYMGGSPDPHNLLQRDVLAATAAGFPNAIEEIVLCAQDFQADSLFSAPPAADFLAIIDNTLPRLPLPHLRRFEVRVGYDIHRRETSASPRRSGKRCSPNCCQRCGEGLLVVTESA</sequence>
<name>A0AAD7DA53_MYCRO</name>
<protein>
    <recommendedName>
        <fullName evidence="3">F-box domain-containing protein</fullName>
    </recommendedName>
</protein>
<organism evidence="1 2">
    <name type="scientific">Mycena rosella</name>
    <name type="common">Pink bonnet</name>
    <name type="synonym">Agaricus rosellus</name>
    <dbReference type="NCBI Taxonomy" id="1033263"/>
    <lineage>
        <taxon>Eukaryota</taxon>
        <taxon>Fungi</taxon>
        <taxon>Dikarya</taxon>
        <taxon>Basidiomycota</taxon>
        <taxon>Agaricomycotina</taxon>
        <taxon>Agaricomycetes</taxon>
        <taxon>Agaricomycetidae</taxon>
        <taxon>Agaricales</taxon>
        <taxon>Marasmiineae</taxon>
        <taxon>Mycenaceae</taxon>
        <taxon>Mycena</taxon>
    </lineage>
</organism>
<reference evidence="1" key="1">
    <citation type="submission" date="2023-03" db="EMBL/GenBank/DDBJ databases">
        <title>Massive genome expansion in bonnet fungi (Mycena s.s.) driven by repeated elements and novel gene families across ecological guilds.</title>
        <authorList>
            <consortium name="Lawrence Berkeley National Laboratory"/>
            <person name="Harder C.B."/>
            <person name="Miyauchi S."/>
            <person name="Viragh M."/>
            <person name="Kuo A."/>
            <person name="Thoen E."/>
            <person name="Andreopoulos B."/>
            <person name="Lu D."/>
            <person name="Skrede I."/>
            <person name="Drula E."/>
            <person name="Henrissat B."/>
            <person name="Morin E."/>
            <person name="Kohler A."/>
            <person name="Barry K."/>
            <person name="LaButti K."/>
            <person name="Morin E."/>
            <person name="Salamov A."/>
            <person name="Lipzen A."/>
            <person name="Mereny Z."/>
            <person name="Hegedus B."/>
            <person name="Baldrian P."/>
            <person name="Stursova M."/>
            <person name="Weitz H."/>
            <person name="Taylor A."/>
            <person name="Grigoriev I.V."/>
            <person name="Nagy L.G."/>
            <person name="Martin F."/>
            <person name="Kauserud H."/>
        </authorList>
    </citation>
    <scope>NUCLEOTIDE SEQUENCE</scope>
    <source>
        <strain evidence="1">CBHHK067</strain>
    </source>
</reference>
<gene>
    <name evidence="1" type="ORF">B0H17DRAFT_1071603</name>
</gene>
<keyword evidence="2" id="KW-1185">Reference proteome</keyword>
<evidence type="ECO:0000313" key="1">
    <source>
        <dbReference type="EMBL" id="KAJ7686695.1"/>
    </source>
</evidence>
<comment type="caution">
    <text evidence="1">The sequence shown here is derived from an EMBL/GenBank/DDBJ whole genome shotgun (WGS) entry which is preliminary data.</text>
</comment>